<dbReference type="EC" id="2.7.1.137" evidence="4"/>
<organism evidence="4 5">
    <name type="scientific">Mytilus galloprovincialis</name>
    <name type="common">Mediterranean mussel</name>
    <dbReference type="NCBI Taxonomy" id="29158"/>
    <lineage>
        <taxon>Eukaryota</taxon>
        <taxon>Metazoa</taxon>
        <taxon>Spiralia</taxon>
        <taxon>Lophotrochozoa</taxon>
        <taxon>Mollusca</taxon>
        <taxon>Bivalvia</taxon>
        <taxon>Autobranchia</taxon>
        <taxon>Pteriomorphia</taxon>
        <taxon>Mytilida</taxon>
        <taxon>Mytiloidea</taxon>
        <taxon>Mytilidae</taxon>
        <taxon>Mytilinae</taxon>
        <taxon>Mytilus</taxon>
    </lineage>
</organism>
<dbReference type="GO" id="GO:0005777">
    <property type="term" value="C:peroxisome"/>
    <property type="evidence" value="ECO:0007669"/>
    <property type="project" value="TreeGrafter"/>
</dbReference>
<dbReference type="GO" id="GO:0000045">
    <property type="term" value="P:autophagosome assembly"/>
    <property type="evidence" value="ECO:0007669"/>
    <property type="project" value="TreeGrafter"/>
</dbReference>
<dbReference type="GO" id="GO:0048015">
    <property type="term" value="P:phosphatidylinositol-mediated signaling"/>
    <property type="evidence" value="ECO:0007669"/>
    <property type="project" value="TreeGrafter"/>
</dbReference>
<keyword evidence="1 4" id="KW-0808">Transferase</keyword>
<dbReference type="PANTHER" id="PTHR10048">
    <property type="entry name" value="PHOSPHATIDYLINOSITOL KINASE"/>
    <property type="match status" value="1"/>
</dbReference>
<dbReference type="InterPro" id="IPR015433">
    <property type="entry name" value="PI3/4_kinase"/>
</dbReference>
<dbReference type="PROSITE" id="PS00916">
    <property type="entry name" value="PI3_4_KINASE_2"/>
    <property type="match status" value="1"/>
</dbReference>
<dbReference type="OrthoDB" id="67688at2759"/>
<evidence type="ECO:0000259" key="3">
    <source>
        <dbReference type="PROSITE" id="PS50290"/>
    </source>
</evidence>
<evidence type="ECO:0000313" key="4">
    <source>
        <dbReference type="EMBL" id="VDI41255.1"/>
    </source>
</evidence>
<keyword evidence="5" id="KW-1185">Reference proteome</keyword>
<name>A0A8B6EWS4_MYTGA</name>
<dbReference type="Gene3D" id="1.10.1070.11">
    <property type="entry name" value="Phosphatidylinositol 3-/4-kinase, catalytic domain"/>
    <property type="match status" value="2"/>
</dbReference>
<reference evidence="4" key="1">
    <citation type="submission" date="2018-11" db="EMBL/GenBank/DDBJ databases">
        <authorList>
            <person name="Alioto T."/>
            <person name="Alioto T."/>
        </authorList>
    </citation>
    <scope>NUCLEOTIDE SEQUENCE</scope>
</reference>
<gene>
    <name evidence="4" type="ORF">MGAL_10B017502</name>
</gene>
<dbReference type="AlphaFoldDB" id="A0A8B6EWS4"/>
<proteinExistence type="predicted"/>
<comment type="caution">
    <text evidence="4">The sequence shown here is derived from an EMBL/GenBank/DDBJ whole genome shotgun (WGS) entry which is preliminary data.</text>
</comment>
<dbReference type="InterPro" id="IPR018936">
    <property type="entry name" value="PI3/4_kinase_CS"/>
</dbReference>
<dbReference type="InterPro" id="IPR011009">
    <property type="entry name" value="Kinase-like_dom_sf"/>
</dbReference>
<dbReference type="GO" id="GO:0034272">
    <property type="term" value="C:phosphatidylinositol 3-kinase complex, class III, type II"/>
    <property type="evidence" value="ECO:0007669"/>
    <property type="project" value="TreeGrafter"/>
</dbReference>
<dbReference type="PROSITE" id="PS50290">
    <property type="entry name" value="PI3_4_KINASE_3"/>
    <property type="match status" value="1"/>
</dbReference>
<dbReference type="GO" id="GO:0034271">
    <property type="term" value="C:phosphatidylinositol 3-kinase complex, class III, type I"/>
    <property type="evidence" value="ECO:0007669"/>
    <property type="project" value="TreeGrafter"/>
</dbReference>
<dbReference type="Proteomes" id="UP000596742">
    <property type="component" value="Unassembled WGS sequence"/>
</dbReference>
<dbReference type="EMBL" id="UYJE01005874">
    <property type="protein sequence ID" value="VDI41255.1"/>
    <property type="molecule type" value="Genomic_DNA"/>
</dbReference>
<dbReference type="SUPFAM" id="SSF56112">
    <property type="entry name" value="Protein kinase-like (PK-like)"/>
    <property type="match status" value="1"/>
</dbReference>
<protein>
    <submittedName>
        <fullName evidence="4">Phosphatidylinositol 3-kinase</fullName>
        <ecNumber evidence="4">2.7.1.137</ecNumber>
    </submittedName>
</protein>
<feature type="domain" description="PI3K/PI4K catalytic" evidence="3">
    <location>
        <begin position="1"/>
        <end position="206"/>
    </location>
</feature>
<dbReference type="GO" id="GO:0016303">
    <property type="term" value="F:1-phosphatidylinositol-3-kinase activity"/>
    <property type="evidence" value="ECO:0007669"/>
    <property type="project" value="UniProtKB-EC"/>
</dbReference>
<accession>A0A8B6EWS4</accession>
<dbReference type="GO" id="GO:0006897">
    <property type="term" value="P:endocytosis"/>
    <property type="evidence" value="ECO:0007669"/>
    <property type="project" value="TreeGrafter"/>
</dbReference>
<dbReference type="InterPro" id="IPR000403">
    <property type="entry name" value="PI3/4_kinase_cat_dom"/>
</dbReference>
<evidence type="ECO:0000313" key="5">
    <source>
        <dbReference type="Proteomes" id="UP000596742"/>
    </source>
</evidence>
<dbReference type="Gene3D" id="3.30.1010.10">
    <property type="entry name" value="Phosphatidylinositol 3-kinase Catalytic Subunit, Chain A, domain 4"/>
    <property type="match status" value="1"/>
</dbReference>
<dbReference type="PANTHER" id="PTHR10048:SF7">
    <property type="entry name" value="PHOSPHATIDYLINOSITOL 3-KINASE CATALYTIC SUBUNIT TYPE 3"/>
    <property type="match status" value="1"/>
</dbReference>
<keyword evidence="2 4" id="KW-0418">Kinase</keyword>
<dbReference type="InterPro" id="IPR036940">
    <property type="entry name" value="PI3/4_kinase_cat_sf"/>
</dbReference>
<sequence length="206" mass="23406">MAVYHNWNSPLLQTENLDLKLTPYKVLATSSKHGFVQMIEECLPLAELLATDGTIHNFLKKHAPMEGAVYGISPEVIDNYIKSCAGYCVVTYLLGVGDRHLDNLLLTKNGKLFHVDFWKHCYTSFLALRRSANLILNLFALVVDASIPDIALEPDKTVKKVQDKFVLHLNDEEAVHYMQNLIEISVTAMMAAVFENLHKMAQYWRK</sequence>
<evidence type="ECO:0000256" key="1">
    <source>
        <dbReference type="ARBA" id="ARBA00022679"/>
    </source>
</evidence>
<dbReference type="SMART" id="SM00146">
    <property type="entry name" value="PI3Kc"/>
    <property type="match status" value="1"/>
</dbReference>
<dbReference type="GO" id="GO:0005768">
    <property type="term" value="C:endosome"/>
    <property type="evidence" value="ECO:0007669"/>
    <property type="project" value="TreeGrafter"/>
</dbReference>
<evidence type="ECO:0000256" key="2">
    <source>
        <dbReference type="ARBA" id="ARBA00022777"/>
    </source>
</evidence>
<dbReference type="Pfam" id="PF00454">
    <property type="entry name" value="PI3_PI4_kinase"/>
    <property type="match status" value="1"/>
</dbReference>
<dbReference type="GO" id="GO:0000407">
    <property type="term" value="C:phagophore assembly site"/>
    <property type="evidence" value="ECO:0007669"/>
    <property type="project" value="TreeGrafter"/>
</dbReference>